<organism evidence="1 2">
    <name type="scientific">Portunus trituberculatus</name>
    <name type="common">Swimming crab</name>
    <name type="synonym">Neptunus trituberculatus</name>
    <dbReference type="NCBI Taxonomy" id="210409"/>
    <lineage>
        <taxon>Eukaryota</taxon>
        <taxon>Metazoa</taxon>
        <taxon>Ecdysozoa</taxon>
        <taxon>Arthropoda</taxon>
        <taxon>Crustacea</taxon>
        <taxon>Multicrustacea</taxon>
        <taxon>Malacostraca</taxon>
        <taxon>Eumalacostraca</taxon>
        <taxon>Eucarida</taxon>
        <taxon>Decapoda</taxon>
        <taxon>Pleocyemata</taxon>
        <taxon>Brachyura</taxon>
        <taxon>Eubrachyura</taxon>
        <taxon>Portunoidea</taxon>
        <taxon>Portunidae</taxon>
        <taxon>Portuninae</taxon>
        <taxon>Portunus</taxon>
    </lineage>
</organism>
<protein>
    <submittedName>
        <fullName evidence="1">Uncharacterized protein</fullName>
    </submittedName>
</protein>
<gene>
    <name evidence="1" type="ORF">E2C01_075893</name>
</gene>
<dbReference type="Proteomes" id="UP000324222">
    <property type="component" value="Unassembled WGS sequence"/>
</dbReference>
<sequence length="165" mass="18010">MARATRRCQGSNISLQKQVVWTPRHTTSSELISEMKILLWVGILGDKAYPGQPYVKSLWNREIHQGRLPRSPKASIPGLRGGYWGRNFADGALATCLQHAPANSCPHTLLSPNRTDHRLSIIQSGAGIGTNHPITAQYRSQSTNESGGLLRTGPIVRLAGGVHEQ</sequence>
<dbReference type="EMBL" id="VSRR010056513">
    <property type="protein sequence ID" value="MPC81286.1"/>
    <property type="molecule type" value="Genomic_DNA"/>
</dbReference>
<reference evidence="1 2" key="1">
    <citation type="submission" date="2019-05" db="EMBL/GenBank/DDBJ databases">
        <title>Another draft genome of Portunus trituberculatus and its Hox gene families provides insights of decapod evolution.</title>
        <authorList>
            <person name="Jeong J.-H."/>
            <person name="Song I."/>
            <person name="Kim S."/>
            <person name="Choi T."/>
            <person name="Kim D."/>
            <person name="Ryu S."/>
            <person name="Kim W."/>
        </authorList>
    </citation>
    <scope>NUCLEOTIDE SEQUENCE [LARGE SCALE GENOMIC DNA]</scope>
    <source>
        <tissue evidence="1">Muscle</tissue>
    </source>
</reference>
<evidence type="ECO:0000313" key="1">
    <source>
        <dbReference type="EMBL" id="MPC81286.1"/>
    </source>
</evidence>
<evidence type="ECO:0000313" key="2">
    <source>
        <dbReference type="Proteomes" id="UP000324222"/>
    </source>
</evidence>
<keyword evidence="2" id="KW-1185">Reference proteome</keyword>
<proteinExistence type="predicted"/>
<name>A0A5B7IGY7_PORTR</name>
<dbReference type="AlphaFoldDB" id="A0A5B7IGY7"/>
<accession>A0A5B7IGY7</accession>
<comment type="caution">
    <text evidence="1">The sequence shown here is derived from an EMBL/GenBank/DDBJ whole genome shotgun (WGS) entry which is preliminary data.</text>
</comment>